<dbReference type="InterPro" id="IPR012474">
    <property type="entry name" value="Frigida"/>
</dbReference>
<dbReference type="PANTHER" id="PTHR31791:SF33">
    <property type="entry name" value="FRIGIDA-LIKE PROTEIN"/>
    <property type="match status" value="1"/>
</dbReference>
<comment type="caution">
    <text evidence="6">The sequence shown here is derived from an EMBL/GenBank/DDBJ whole genome shotgun (WGS) entry which is preliminary data.</text>
</comment>
<evidence type="ECO:0000256" key="2">
    <source>
        <dbReference type="ARBA" id="ARBA00022473"/>
    </source>
</evidence>
<evidence type="ECO:0000313" key="7">
    <source>
        <dbReference type="Proteomes" id="UP000593572"/>
    </source>
</evidence>
<feature type="non-terminal residue" evidence="6">
    <location>
        <position position="1"/>
    </location>
</feature>
<keyword evidence="7" id="KW-1185">Reference proteome</keyword>
<dbReference type="EMBL" id="JABEZX010000007">
    <property type="protein sequence ID" value="MBA0561251.1"/>
    <property type="molecule type" value="Genomic_DNA"/>
</dbReference>
<proteinExistence type="inferred from homology"/>
<evidence type="ECO:0000256" key="5">
    <source>
        <dbReference type="RuleBase" id="RU364012"/>
    </source>
</evidence>
<accession>A0A7J8M963</accession>
<evidence type="ECO:0000313" key="6">
    <source>
        <dbReference type="EMBL" id="MBA0561251.1"/>
    </source>
</evidence>
<sequence>SSIHHAQVKIDQCQSDNFHSDAFVPSEAKFKYCTTCSSTSYGVDLQSYSTSMDAMGLILFLCKHVEDHNFMRCEISDALQLAPDPARLVLDAISTFNIPESSNTHEKKWNGFNSGNLCHVRKSCILLLEQLRTFPFQIDPHVNEEVLKLAFDWKERALKGVVAYGFLQLIVTYSLIFAYEADELFGLLVIASEYHQSRALCLALGLTDKIHGIVQECPLEWVISIESKMLLEFFGCILIKPDGSLMPPAKSALNLTVLIEALVKKNLRLEAIGYICALDLVDKFPPAQILKAHLEYLMQSVHQEAQKSHWK</sequence>
<gene>
    <name evidence="6" type="ORF">Golob_018096</name>
</gene>
<dbReference type="Proteomes" id="UP000593572">
    <property type="component" value="Unassembled WGS sequence"/>
</dbReference>
<evidence type="ECO:0000256" key="4">
    <source>
        <dbReference type="ARBA" id="ARBA00023089"/>
    </source>
</evidence>
<dbReference type="GO" id="GO:0030154">
    <property type="term" value="P:cell differentiation"/>
    <property type="evidence" value="ECO:0007669"/>
    <property type="project" value="UniProtKB-KW"/>
</dbReference>
<dbReference type="Pfam" id="PF07899">
    <property type="entry name" value="Frigida"/>
    <property type="match status" value="2"/>
</dbReference>
<dbReference type="PANTHER" id="PTHR31791">
    <property type="entry name" value="FRIGIDA-LIKE PROTEIN 3-RELATED"/>
    <property type="match status" value="1"/>
</dbReference>
<reference evidence="6 7" key="1">
    <citation type="journal article" date="2019" name="Genome Biol. Evol.">
        <title>Insights into the evolution of the New World diploid cottons (Gossypium, subgenus Houzingenia) based on genome sequencing.</title>
        <authorList>
            <person name="Grover C.E."/>
            <person name="Arick M.A. 2nd"/>
            <person name="Thrash A."/>
            <person name="Conover J.L."/>
            <person name="Sanders W.S."/>
            <person name="Peterson D.G."/>
            <person name="Frelichowski J.E."/>
            <person name="Scheffler J.A."/>
            <person name="Scheffler B.E."/>
            <person name="Wendel J.F."/>
        </authorList>
    </citation>
    <scope>NUCLEOTIDE SEQUENCE [LARGE SCALE GENOMIC DNA]</scope>
    <source>
        <strain evidence="6">157</strain>
        <tissue evidence="6">Leaf</tissue>
    </source>
</reference>
<keyword evidence="3 5" id="KW-0221">Differentiation</keyword>
<feature type="non-terminal residue" evidence="6">
    <location>
        <position position="311"/>
    </location>
</feature>
<dbReference type="AlphaFoldDB" id="A0A7J8M963"/>
<keyword evidence="2 5" id="KW-0217">Developmental protein</keyword>
<keyword evidence="4 5" id="KW-0287">Flowering</keyword>
<evidence type="ECO:0000256" key="3">
    <source>
        <dbReference type="ARBA" id="ARBA00022782"/>
    </source>
</evidence>
<name>A0A7J8M963_9ROSI</name>
<dbReference type="GO" id="GO:0009908">
    <property type="term" value="P:flower development"/>
    <property type="evidence" value="ECO:0007669"/>
    <property type="project" value="UniProtKB-KW"/>
</dbReference>
<comment type="similarity">
    <text evidence="1 5">Belongs to the Frigida family.</text>
</comment>
<protein>
    <recommendedName>
        <fullName evidence="5">FRIGIDA-like protein</fullName>
    </recommendedName>
</protein>
<evidence type="ECO:0000256" key="1">
    <source>
        <dbReference type="ARBA" id="ARBA00008956"/>
    </source>
</evidence>
<organism evidence="6 7">
    <name type="scientific">Gossypium lobatum</name>
    <dbReference type="NCBI Taxonomy" id="34289"/>
    <lineage>
        <taxon>Eukaryota</taxon>
        <taxon>Viridiplantae</taxon>
        <taxon>Streptophyta</taxon>
        <taxon>Embryophyta</taxon>
        <taxon>Tracheophyta</taxon>
        <taxon>Spermatophyta</taxon>
        <taxon>Magnoliopsida</taxon>
        <taxon>eudicotyledons</taxon>
        <taxon>Gunneridae</taxon>
        <taxon>Pentapetalae</taxon>
        <taxon>rosids</taxon>
        <taxon>malvids</taxon>
        <taxon>Malvales</taxon>
        <taxon>Malvaceae</taxon>
        <taxon>Malvoideae</taxon>
        <taxon>Gossypium</taxon>
    </lineage>
</organism>